<comment type="caution">
    <text evidence="2">The sequence shown here is derived from an EMBL/GenBank/DDBJ whole genome shotgun (WGS) entry which is preliminary data.</text>
</comment>
<keyword evidence="1" id="KW-0812">Transmembrane</keyword>
<proteinExistence type="predicted"/>
<accession>A0A0J6VWE8</accession>
<evidence type="ECO:0000313" key="2">
    <source>
        <dbReference type="EMBL" id="KMO74454.1"/>
    </source>
</evidence>
<protein>
    <submittedName>
        <fullName evidence="2">Uncharacterized protein</fullName>
    </submittedName>
</protein>
<name>A0A0J6VWE8_9MYCO</name>
<keyword evidence="1" id="KW-1133">Transmembrane helix</keyword>
<keyword evidence="1" id="KW-0472">Membrane</keyword>
<dbReference type="PATRIC" id="fig|1807.14.peg.3577"/>
<gene>
    <name evidence="2" type="ORF">MOBUDSM44075_03554</name>
</gene>
<dbReference type="EMBL" id="JYNU01000022">
    <property type="protein sequence ID" value="KMO74454.1"/>
    <property type="molecule type" value="Genomic_DNA"/>
</dbReference>
<organism evidence="2 3">
    <name type="scientific">Mycolicibacterium obuense</name>
    <dbReference type="NCBI Taxonomy" id="1807"/>
    <lineage>
        <taxon>Bacteria</taxon>
        <taxon>Bacillati</taxon>
        <taxon>Actinomycetota</taxon>
        <taxon>Actinomycetes</taxon>
        <taxon>Mycobacteriales</taxon>
        <taxon>Mycobacteriaceae</taxon>
        <taxon>Mycolicibacterium</taxon>
    </lineage>
</organism>
<dbReference type="RefSeq" id="WP_157850941.1">
    <property type="nucleotide sequence ID" value="NZ_CALTXN010000018.1"/>
</dbReference>
<evidence type="ECO:0000313" key="3">
    <source>
        <dbReference type="Proteomes" id="UP000036313"/>
    </source>
</evidence>
<feature type="transmembrane region" description="Helical" evidence="1">
    <location>
        <begin position="35"/>
        <end position="53"/>
    </location>
</feature>
<dbReference type="AlphaFoldDB" id="A0A0J6VWE8"/>
<dbReference type="Proteomes" id="UP000036313">
    <property type="component" value="Unassembled WGS sequence"/>
</dbReference>
<sequence length="54" mass="6041">MEFLPFERQLEDRLTAIETGDADAVLVSDLPLRDLLLAVGVLVAVIVALLWWAY</sequence>
<evidence type="ECO:0000256" key="1">
    <source>
        <dbReference type="SAM" id="Phobius"/>
    </source>
</evidence>
<reference evidence="2 3" key="1">
    <citation type="journal article" date="2015" name="Genome Biol. Evol.">
        <title>Characterization of Three Mycobacterium spp. with Potential Use in Bioremediation by Genome Sequencing and Comparative Genomics.</title>
        <authorList>
            <person name="Das S."/>
            <person name="Pettersson B.M."/>
            <person name="Behra P.R."/>
            <person name="Ramesh M."/>
            <person name="Dasgupta S."/>
            <person name="Bhattacharya A."/>
            <person name="Kirsebom L.A."/>
        </authorList>
    </citation>
    <scope>NUCLEOTIDE SEQUENCE [LARGE SCALE GENOMIC DNA]</scope>
    <source>
        <strain evidence="2 3">DSM 44075</strain>
    </source>
</reference>